<dbReference type="RefSeq" id="WP_379089464.1">
    <property type="nucleotide sequence ID" value="NZ_JBHTJO010000001.1"/>
</dbReference>
<protein>
    <submittedName>
        <fullName evidence="2">Uncharacterized protein</fullName>
    </submittedName>
</protein>
<reference evidence="3" key="1">
    <citation type="journal article" date="2019" name="Int. J. Syst. Evol. Microbiol.">
        <title>The Global Catalogue of Microorganisms (GCM) 10K type strain sequencing project: providing services to taxonomists for standard genome sequencing and annotation.</title>
        <authorList>
            <consortium name="The Broad Institute Genomics Platform"/>
            <consortium name="The Broad Institute Genome Sequencing Center for Infectious Disease"/>
            <person name="Wu L."/>
            <person name="Ma J."/>
        </authorList>
    </citation>
    <scope>NUCLEOTIDE SEQUENCE [LARGE SCALE GENOMIC DNA]</scope>
    <source>
        <strain evidence="3">CCUG 61697</strain>
    </source>
</reference>
<evidence type="ECO:0000313" key="3">
    <source>
        <dbReference type="Proteomes" id="UP001597102"/>
    </source>
</evidence>
<evidence type="ECO:0000256" key="1">
    <source>
        <dbReference type="SAM" id="MobiDB-lite"/>
    </source>
</evidence>
<dbReference type="Proteomes" id="UP001597102">
    <property type="component" value="Unassembled WGS sequence"/>
</dbReference>
<dbReference type="EMBL" id="JBHTJO010000001">
    <property type="protein sequence ID" value="MFD0987457.1"/>
    <property type="molecule type" value="Genomic_DNA"/>
</dbReference>
<proteinExistence type="predicted"/>
<name>A0ABW3JAH4_9HYPH</name>
<comment type="caution">
    <text evidence="2">The sequence shown here is derived from an EMBL/GenBank/DDBJ whole genome shotgun (WGS) entry which is preliminary data.</text>
</comment>
<organism evidence="2 3">
    <name type="scientific">Methyloligella solikamskensis</name>
    <dbReference type="NCBI Taxonomy" id="1177756"/>
    <lineage>
        <taxon>Bacteria</taxon>
        <taxon>Pseudomonadati</taxon>
        <taxon>Pseudomonadota</taxon>
        <taxon>Alphaproteobacteria</taxon>
        <taxon>Hyphomicrobiales</taxon>
        <taxon>Hyphomicrobiaceae</taxon>
        <taxon>Methyloligella</taxon>
    </lineage>
</organism>
<gene>
    <name evidence="2" type="ORF">ACFQ2F_10155</name>
</gene>
<accession>A0ABW3JAH4</accession>
<keyword evidence="3" id="KW-1185">Reference proteome</keyword>
<sequence length="73" mass="7962">MRVLILLIVIIVALVIVQHERNDCQWGEAGWMECIMTVGEVSVPDVDVDVDSSSDADNEAEPGPDDQQPDVSP</sequence>
<feature type="region of interest" description="Disordered" evidence="1">
    <location>
        <begin position="46"/>
        <end position="73"/>
    </location>
</feature>
<evidence type="ECO:0000313" key="2">
    <source>
        <dbReference type="EMBL" id="MFD0987457.1"/>
    </source>
</evidence>